<dbReference type="GO" id="GO:0003676">
    <property type="term" value="F:nucleic acid binding"/>
    <property type="evidence" value="ECO:0007669"/>
    <property type="project" value="InterPro"/>
</dbReference>
<protein>
    <submittedName>
        <fullName evidence="2">Uncharacterized protein</fullName>
    </submittedName>
</protein>
<organism evidence="2 3">
    <name type="scientific">Planoprotostelium fungivorum</name>
    <dbReference type="NCBI Taxonomy" id="1890364"/>
    <lineage>
        <taxon>Eukaryota</taxon>
        <taxon>Amoebozoa</taxon>
        <taxon>Evosea</taxon>
        <taxon>Variosea</taxon>
        <taxon>Cavosteliida</taxon>
        <taxon>Cavosteliaceae</taxon>
        <taxon>Planoprotostelium</taxon>
    </lineage>
</organism>
<feature type="region of interest" description="Disordered" evidence="1">
    <location>
        <begin position="226"/>
        <end position="274"/>
    </location>
</feature>
<gene>
    <name evidence="2" type="ORF">PROFUN_05185</name>
</gene>
<comment type="caution">
    <text evidence="2">The sequence shown here is derived from an EMBL/GenBank/DDBJ whole genome shotgun (WGS) entry which is preliminary data.</text>
</comment>
<evidence type="ECO:0000313" key="3">
    <source>
        <dbReference type="Proteomes" id="UP000241769"/>
    </source>
</evidence>
<proteinExistence type="predicted"/>
<feature type="compositionally biased region" description="Basic and acidic residues" evidence="1">
    <location>
        <begin position="251"/>
        <end position="263"/>
    </location>
</feature>
<reference evidence="2 3" key="1">
    <citation type="journal article" date="2018" name="Genome Biol. Evol.">
        <title>Multiple Roots of Fruiting Body Formation in Amoebozoa.</title>
        <authorList>
            <person name="Hillmann F."/>
            <person name="Forbes G."/>
            <person name="Novohradska S."/>
            <person name="Ferling I."/>
            <person name="Riege K."/>
            <person name="Groth M."/>
            <person name="Westermann M."/>
            <person name="Marz M."/>
            <person name="Spaller T."/>
            <person name="Winckler T."/>
            <person name="Schaap P."/>
            <person name="Glockner G."/>
        </authorList>
    </citation>
    <scope>NUCLEOTIDE SEQUENCE [LARGE SCALE GENOMIC DNA]</scope>
    <source>
        <strain evidence="2 3">Jena</strain>
    </source>
</reference>
<dbReference type="EMBL" id="MDYQ01000029">
    <property type="protein sequence ID" value="PRP86547.1"/>
    <property type="molecule type" value="Genomic_DNA"/>
</dbReference>
<evidence type="ECO:0000256" key="1">
    <source>
        <dbReference type="SAM" id="MobiDB-lite"/>
    </source>
</evidence>
<feature type="compositionally biased region" description="Basic residues" evidence="1">
    <location>
        <begin position="264"/>
        <end position="274"/>
    </location>
</feature>
<dbReference type="InParanoid" id="A0A2P6NRH0"/>
<dbReference type="OrthoDB" id="69442at2759"/>
<name>A0A2P6NRH0_9EUKA</name>
<keyword evidence="3" id="KW-1185">Reference proteome</keyword>
<dbReference type="AlphaFoldDB" id="A0A2P6NRH0"/>
<evidence type="ECO:0000313" key="2">
    <source>
        <dbReference type="EMBL" id="PRP86547.1"/>
    </source>
</evidence>
<sequence length="274" mass="31173">MHRVFGTSHRYHVVTPLGQPRLVQVFVAPASRRGVKTLILGLDINTRKTGFSVLDESGRSVDCGILSTDKEEGVFHKSFSIREQLIQLRDRVEARLRSEWVTGVEEFLPTATGGHIYNIITLAQFNTLVSYECNNVFGLLPARLSAYTMRKHFGIPTRAKDKTVKNEIKKAVFDYISQNVLTEYPWKRTKEGNIHMSNFDVTDAALVSSYTLFLWQTGTIYQTDDNKKVKGKSATQIPIKEEAKEEAEEIAQEKEKAKEGPPRKERRRQPSKSL</sequence>
<accession>A0A2P6NRH0</accession>
<dbReference type="Gene3D" id="3.30.420.10">
    <property type="entry name" value="Ribonuclease H-like superfamily/Ribonuclease H"/>
    <property type="match status" value="1"/>
</dbReference>
<dbReference type="InterPro" id="IPR036397">
    <property type="entry name" value="RNaseH_sf"/>
</dbReference>
<dbReference type="Proteomes" id="UP000241769">
    <property type="component" value="Unassembled WGS sequence"/>
</dbReference>